<evidence type="ECO:0000313" key="5">
    <source>
        <dbReference type="Proteomes" id="UP000325315"/>
    </source>
</evidence>
<dbReference type="PANTHER" id="PTHR23272">
    <property type="entry name" value="BED FINGER-RELATED"/>
    <property type="match status" value="1"/>
</dbReference>
<keyword evidence="5" id="KW-1185">Reference proteome</keyword>
<reference evidence="5" key="1">
    <citation type="journal article" date="2019" name="Plant Biotechnol. J.">
        <title>Genome sequencing of the Australian wild diploid species Gossypium australe highlights disease resistance and delayed gland morphogenesis.</title>
        <authorList>
            <person name="Cai Y."/>
            <person name="Cai X."/>
            <person name="Wang Q."/>
            <person name="Wang P."/>
            <person name="Zhang Y."/>
            <person name="Cai C."/>
            <person name="Xu Y."/>
            <person name="Wang K."/>
            <person name="Zhou Z."/>
            <person name="Wang C."/>
            <person name="Geng S."/>
            <person name="Li B."/>
            <person name="Dong Q."/>
            <person name="Hou Y."/>
            <person name="Wang H."/>
            <person name="Ai P."/>
            <person name="Liu Z."/>
            <person name="Yi F."/>
            <person name="Sun M."/>
            <person name="An G."/>
            <person name="Cheng J."/>
            <person name="Zhang Y."/>
            <person name="Shi Q."/>
            <person name="Xie Y."/>
            <person name="Shi X."/>
            <person name="Chang Y."/>
            <person name="Huang F."/>
            <person name="Chen Y."/>
            <person name="Hong S."/>
            <person name="Mi L."/>
            <person name="Sun Q."/>
            <person name="Zhang L."/>
            <person name="Zhou B."/>
            <person name="Peng R."/>
            <person name="Zhang X."/>
            <person name="Liu F."/>
        </authorList>
    </citation>
    <scope>NUCLEOTIDE SEQUENCE [LARGE SCALE GENOMIC DNA]</scope>
    <source>
        <strain evidence="5">cv. PA1801</strain>
    </source>
</reference>
<evidence type="ECO:0000256" key="1">
    <source>
        <dbReference type="SAM" id="SignalP"/>
    </source>
</evidence>
<dbReference type="InterPro" id="IPR008906">
    <property type="entry name" value="HATC_C_dom"/>
</dbReference>
<gene>
    <name evidence="4" type="ORF">EPI10_014864</name>
</gene>
<evidence type="ECO:0000259" key="2">
    <source>
        <dbReference type="Pfam" id="PF05699"/>
    </source>
</evidence>
<feature type="chain" id="PRO_5022852151" evidence="1">
    <location>
        <begin position="26"/>
        <end position="328"/>
    </location>
</feature>
<proteinExistence type="predicted"/>
<evidence type="ECO:0000313" key="4">
    <source>
        <dbReference type="EMBL" id="KAA3469031.1"/>
    </source>
</evidence>
<dbReference type="Pfam" id="PF05699">
    <property type="entry name" value="Dimer_Tnp_hAT"/>
    <property type="match status" value="1"/>
</dbReference>
<dbReference type="PANTHER" id="PTHR23272:SF161">
    <property type="entry name" value="ZINC FINGER BED DOMAIN-CONTAINING PROTEIN RICESLEEPER 1-LIKE"/>
    <property type="match status" value="1"/>
</dbReference>
<dbReference type="Proteomes" id="UP000325315">
    <property type="component" value="Unassembled WGS sequence"/>
</dbReference>
<accession>A0A5B6VIX5</accession>
<dbReference type="GO" id="GO:0046983">
    <property type="term" value="F:protein dimerization activity"/>
    <property type="evidence" value="ECO:0007669"/>
    <property type="project" value="InterPro"/>
</dbReference>
<dbReference type="OrthoDB" id="1000366at2759"/>
<sequence>MVGFVMSKPLTLLRLFAITVDNCTTNDAMMDILHGEFPYGSLFLRADGAQSFGMLLIKGSKSLNNKKMALDCKTRCSKYREVFVILSGRENLYKNPPNNKDWEKVEKICEKLEVFSTTTLDFSTSTSPTVNIYFPKIFTLKLAISNWLSFPCDYIRKMAQVMLEKYKYWIGVNDLMGVATILDPRYKMALIRFYFKKTLDHDEAEREVSRISTFLCQLVDDIGLRMIGFKLLVLEHLVILVTLEDMHICKNLHNLWSKISVRTNRSTYPILQQIARHILSIPVATIPPESAFSTSGVLDPYRSRLLPESIEALMCAQNWIWANFKGNL</sequence>
<dbReference type="InterPro" id="IPR025525">
    <property type="entry name" value="hAT-like_transposase_RNase-H"/>
</dbReference>
<dbReference type="EMBL" id="SMMG02000006">
    <property type="protein sequence ID" value="KAA3469031.1"/>
    <property type="molecule type" value="Genomic_DNA"/>
</dbReference>
<dbReference type="InterPro" id="IPR012337">
    <property type="entry name" value="RNaseH-like_sf"/>
</dbReference>
<feature type="domain" description="HAT C-terminal dimerisation" evidence="2">
    <location>
        <begin position="254"/>
        <end position="320"/>
    </location>
</feature>
<protein>
    <submittedName>
        <fullName evidence="4">Zinc finger BED domain-containing protein RICESLEEPER 1-like</fullName>
    </submittedName>
</protein>
<feature type="domain" description="hAT-like transposase RNase-H fold" evidence="3">
    <location>
        <begin position="123"/>
        <end position="220"/>
    </location>
</feature>
<dbReference type="SUPFAM" id="SSF53098">
    <property type="entry name" value="Ribonuclease H-like"/>
    <property type="match status" value="1"/>
</dbReference>
<feature type="signal peptide" evidence="1">
    <location>
        <begin position="1"/>
        <end position="25"/>
    </location>
</feature>
<dbReference type="Pfam" id="PF14372">
    <property type="entry name" value="hAT-like_RNase-H"/>
    <property type="match status" value="1"/>
</dbReference>
<dbReference type="AlphaFoldDB" id="A0A5B6VIX5"/>
<name>A0A5B6VIX5_9ROSI</name>
<keyword evidence="1" id="KW-0732">Signal</keyword>
<evidence type="ECO:0000259" key="3">
    <source>
        <dbReference type="Pfam" id="PF14372"/>
    </source>
</evidence>
<organism evidence="4 5">
    <name type="scientific">Gossypium australe</name>
    <dbReference type="NCBI Taxonomy" id="47621"/>
    <lineage>
        <taxon>Eukaryota</taxon>
        <taxon>Viridiplantae</taxon>
        <taxon>Streptophyta</taxon>
        <taxon>Embryophyta</taxon>
        <taxon>Tracheophyta</taxon>
        <taxon>Spermatophyta</taxon>
        <taxon>Magnoliopsida</taxon>
        <taxon>eudicotyledons</taxon>
        <taxon>Gunneridae</taxon>
        <taxon>Pentapetalae</taxon>
        <taxon>rosids</taxon>
        <taxon>malvids</taxon>
        <taxon>Malvales</taxon>
        <taxon>Malvaceae</taxon>
        <taxon>Malvoideae</taxon>
        <taxon>Gossypium</taxon>
    </lineage>
</organism>
<comment type="caution">
    <text evidence="4">The sequence shown here is derived from an EMBL/GenBank/DDBJ whole genome shotgun (WGS) entry which is preliminary data.</text>
</comment>
<dbReference type="GO" id="GO:0003677">
    <property type="term" value="F:DNA binding"/>
    <property type="evidence" value="ECO:0007669"/>
    <property type="project" value="InterPro"/>
</dbReference>